<evidence type="ECO:0000313" key="2">
    <source>
        <dbReference type="Proteomes" id="UP001466331"/>
    </source>
</evidence>
<dbReference type="Proteomes" id="UP001466331">
    <property type="component" value="Unassembled WGS sequence"/>
</dbReference>
<organism evidence="1 2">
    <name type="scientific">Rarispira pelagica</name>
    <dbReference type="NCBI Taxonomy" id="3141764"/>
    <lineage>
        <taxon>Bacteria</taxon>
        <taxon>Pseudomonadati</taxon>
        <taxon>Spirochaetota</taxon>
        <taxon>Spirochaetia</taxon>
        <taxon>Winmispirales</taxon>
        <taxon>Winmispiraceae</taxon>
        <taxon>Rarispira</taxon>
    </lineage>
</organism>
<keyword evidence="2" id="KW-1185">Reference proteome</keyword>
<dbReference type="RefSeq" id="WP_420069689.1">
    <property type="nucleotide sequence ID" value="NZ_JBCHKQ010000002.1"/>
</dbReference>
<reference evidence="1 2" key="1">
    <citation type="submission" date="2024-03" db="EMBL/GenBank/DDBJ databases">
        <title>Ignisphaera cupida sp. nov., a hyperthermophilic hydrolytic archaeon from a hot spring of Kamchatka, and proposal of Ignisphaeraceae fam. nov.</title>
        <authorList>
            <person name="Podosokorskaya O.A."/>
            <person name="Elcheninov A.G."/>
            <person name="Maltseva A.I."/>
            <person name="Zayulina K.S."/>
            <person name="Novikov A."/>
            <person name="Merkel A.Y."/>
        </authorList>
    </citation>
    <scope>NUCLEOTIDE SEQUENCE [LARGE SCALE GENOMIC DNA]</scope>
    <source>
        <strain evidence="1 2">38H-sp</strain>
    </source>
</reference>
<sequence>MRGACCVFVFYRVFILFALDSSITVSLDGYNDFALRLKDELYGLDWCFWQEREGVRGSLNSSFFLAGPVVRESLFASVCAPFYHSYGKSSVVSLLPFSVDYSLHPSASYAYMLFLSPGPAVFFLDSVDASLCGVWASYEYGDFGGDFMGVLSFPESYYLDDWWFYRPVYYAEAFPYAAARIWKSMEDWLFFLDTGGVFLSHDVPASFVSCGFYAEFPRGWWIKSVFSSADYGFVSPDGSWSGWSWRSRNSAGYEHGYGPVLYLGYDVGKRFIDGFSQDFSVRLGISQKKWRLMSSFSYETNYCGGDFYFWFYPVYDVLRLGFDCDKDSFYDSEVSFSVNVDLFFVSFCFPFLYDGFSWYVDEKRVIKAEYRVRDVELWASIDILDSKALLTGFSVGCKVNNK</sequence>
<dbReference type="EMBL" id="JBCHKQ010000002">
    <property type="protein sequence ID" value="MEM5948243.1"/>
    <property type="molecule type" value="Genomic_DNA"/>
</dbReference>
<protein>
    <submittedName>
        <fullName evidence="1">Uncharacterized protein</fullName>
    </submittedName>
</protein>
<proteinExistence type="predicted"/>
<name>A0ABU9UC49_9SPIR</name>
<comment type="caution">
    <text evidence="1">The sequence shown here is derived from an EMBL/GenBank/DDBJ whole genome shotgun (WGS) entry which is preliminary data.</text>
</comment>
<accession>A0ABU9UC49</accession>
<evidence type="ECO:0000313" key="1">
    <source>
        <dbReference type="EMBL" id="MEM5948243.1"/>
    </source>
</evidence>
<gene>
    <name evidence="1" type="ORF">WKV44_06780</name>
</gene>